<dbReference type="EMBL" id="LAZR01046082">
    <property type="protein sequence ID" value="KKK97365.1"/>
    <property type="molecule type" value="Genomic_DNA"/>
</dbReference>
<comment type="caution">
    <text evidence="1">The sequence shown here is derived from an EMBL/GenBank/DDBJ whole genome shotgun (WGS) entry which is preliminary data.</text>
</comment>
<evidence type="ECO:0000313" key="1">
    <source>
        <dbReference type="EMBL" id="KKK97365.1"/>
    </source>
</evidence>
<sequence>ATINALAITANKIDTSAVITDKINALAVTAGKIALLTITAAQIANNTITAGQITALTITNAQIANNTIGAGQIAALTITAAEIANLTITAGQIANLTITTGNVGAEQITDSDSSIVSGTHVANTTESIINTITVPTDSNGTCVLWAAARIDNAQGDSLSLRIRKDNVTGSILHSQLFTPIDNNMRMLALLGEDSAPTGNQVYVLTAATLSGTANVINRSLTGVNRKK</sequence>
<feature type="non-terminal residue" evidence="1">
    <location>
        <position position="1"/>
    </location>
</feature>
<proteinExistence type="predicted"/>
<organism evidence="1">
    <name type="scientific">marine sediment metagenome</name>
    <dbReference type="NCBI Taxonomy" id="412755"/>
    <lineage>
        <taxon>unclassified sequences</taxon>
        <taxon>metagenomes</taxon>
        <taxon>ecological metagenomes</taxon>
    </lineage>
</organism>
<accession>A0A0F9AGH6</accession>
<reference evidence="1" key="1">
    <citation type="journal article" date="2015" name="Nature">
        <title>Complex archaea that bridge the gap between prokaryotes and eukaryotes.</title>
        <authorList>
            <person name="Spang A."/>
            <person name="Saw J.H."/>
            <person name="Jorgensen S.L."/>
            <person name="Zaremba-Niedzwiedzka K."/>
            <person name="Martijn J."/>
            <person name="Lind A.E."/>
            <person name="van Eijk R."/>
            <person name="Schleper C."/>
            <person name="Guy L."/>
            <person name="Ettema T.J."/>
        </authorList>
    </citation>
    <scope>NUCLEOTIDE SEQUENCE</scope>
</reference>
<gene>
    <name evidence="1" type="ORF">LCGC14_2653460</name>
</gene>
<protein>
    <submittedName>
        <fullName evidence="1">Uncharacterized protein</fullName>
    </submittedName>
</protein>
<dbReference type="AlphaFoldDB" id="A0A0F9AGH6"/>
<name>A0A0F9AGH6_9ZZZZ</name>